<name>A0AAD8VH23_LOLMU</name>
<reference evidence="1" key="1">
    <citation type="submission" date="2023-07" db="EMBL/GenBank/DDBJ databases">
        <title>A chromosome-level genome assembly of Lolium multiflorum.</title>
        <authorList>
            <person name="Chen Y."/>
            <person name="Copetti D."/>
            <person name="Kolliker R."/>
            <person name="Studer B."/>
        </authorList>
    </citation>
    <scope>NUCLEOTIDE SEQUENCE</scope>
    <source>
        <strain evidence="1">02402/16</strain>
        <tissue evidence="1">Leaf</tissue>
    </source>
</reference>
<dbReference type="Proteomes" id="UP001231189">
    <property type="component" value="Unassembled WGS sequence"/>
</dbReference>
<comment type="caution">
    <text evidence="1">The sequence shown here is derived from an EMBL/GenBank/DDBJ whole genome shotgun (WGS) entry which is preliminary data.</text>
</comment>
<dbReference type="EMBL" id="JAUUTY010000007">
    <property type="protein sequence ID" value="KAK1604653.1"/>
    <property type="molecule type" value="Genomic_DNA"/>
</dbReference>
<evidence type="ECO:0000313" key="2">
    <source>
        <dbReference type="Proteomes" id="UP001231189"/>
    </source>
</evidence>
<organism evidence="1 2">
    <name type="scientific">Lolium multiflorum</name>
    <name type="common">Italian ryegrass</name>
    <name type="synonym">Lolium perenne subsp. multiflorum</name>
    <dbReference type="NCBI Taxonomy" id="4521"/>
    <lineage>
        <taxon>Eukaryota</taxon>
        <taxon>Viridiplantae</taxon>
        <taxon>Streptophyta</taxon>
        <taxon>Embryophyta</taxon>
        <taxon>Tracheophyta</taxon>
        <taxon>Spermatophyta</taxon>
        <taxon>Magnoliopsida</taxon>
        <taxon>Liliopsida</taxon>
        <taxon>Poales</taxon>
        <taxon>Poaceae</taxon>
        <taxon>BOP clade</taxon>
        <taxon>Pooideae</taxon>
        <taxon>Poodae</taxon>
        <taxon>Poeae</taxon>
        <taxon>Poeae Chloroplast Group 2 (Poeae type)</taxon>
        <taxon>Loliodinae</taxon>
        <taxon>Loliinae</taxon>
        <taxon>Lolium</taxon>
    </lineage>
</organism>
<sequence>MLLQLSRAEDEADAAAVDDLRQRFQTAENALSAKIAQQIKRENAIADRFDTQTRRFVSSFLDTVPEKQRVDARVKILIRLAQQNDIDFWADADRTRQIVRFQDSASQVRDFLDFCTSTLAMVYNAMFPRNPQPANLSELMNKFKNVHQIHQFVKAQLMAGARFAFIWLKICYLKLDLNIVIDICHSKLKQRRKNVDKLNDAVTPIAEKMIEELLRVDAAFFQEYHYADALDAPFEGGKIADIVRDYAIGDAKSKTMPLIKLTTDAAFAKVTEYARWYWQTLQTDVCQIVGFINAEPTDVIKFVAIKEFFDFILYLLVCYHAIIDCVALVHHLLNPSKEIFSELDETFAQGPIFARSFQKTEEITKWGHEAAGGQGGTARPWPRRPTSGPLVPPALTLRLLKASVAKPQYREPRYGKPCETPPRIPSRGIQEIASGTLPERGFISRRTLHRHGRLRSDE</sequence>
<evidence type="ECO:0000313" key="1">
    <source>
        <dbReference type="EMBL" id="KAK1604653.1"/>
    </source>
</evidence>
<accession>A0AAD8VH23</accession>
<dbReference type="AlphaFoldDB" id="A0AAD8VH23"/>
<gene>
    <name evidence="1" type="ORF">QYE76_028326</name>
</gene>
<proteinExistence type="predicted"/>
<keyword evidence="2" id="KW-1185">Reference proteome</keyword>
<protein>
    <submittedName>
        <fullName evidence="1">Uncharacterized protein</fullName>
    </submittedName>
</protein>